<dbReference type="AlphaFoldDB" id="A0A1Y2M7N1"/>
<protein>
    <submittedName>
        <fullName evidence="1">Uncharacterized protein</fullName>
    </submittedName>
</protein>
<evidence type="ECO:0000313" key="2">
    <source>
        <dbReference type="Proteomes" id="UP000193240"/>
    </source>
</evidence>
<organism evidence="1 2">
    <name type="scientific">Epicoccum nigrum</name>
    <name type="common">Soil fungus</name>
    <name type="synonym">Epicoccum purpurascens</name>
    <dbReference type="NCBI Taxonomy" id="105696"/>
    <lineage>
        <taxon>Eukaryota</taxon>
        <taxon>Fungi</taxon>
        <taxon>Dikarya</taxon>
        <taxon>Ascomycota</taxon>
        <taxon>Pezizomycotina</taxon>
        <taxon>Dothideomycetes</taxon>
        <taxon>Pleosporomycetidae</taxon>
        <taxon>Pleosporales</taxon>
        <taxon>Pleosporineae</taxon>
        <taxon>Didymellaceae</taxon>
        <taxon>Epicoccum</taxon>
    </lineage>
</organism>
<name>A0A1Y2M7N1_EPING</name>
<keyword evidence="2" id="KW-1185">Reference proteome</keyword>
<dbReference type="Proteomes" id="UP000193240">
    <property type="component" value="Unassembled WGS sequence"/>
</dbReference>
<sequence length="247" mass="28125">MYYSRETGRPANFCFLKIADKNEVKSAIESLSRFTLLGVDLKPKHWNVKGPAFDPKADLLVHGWLPSPSAKLEDRIPRGPVTQRPKLLDALLSDQWVMFVRLPPVGLGEGQVTPLQVMNALYEKLHQYDVLWVTPPREHPTKVNGWFCRILFGSREEALKAREMKCKEPFHKISARFFRGGSDIHKALLKYQESLPANLAVEEVGARLDEKYSEIYKLSPAEVERHKKYPFLESAVGLKSGQTKQLG</sequence>
<dbReference type="GO" id="GO:0003676">
    <property type="term" value="F:nucleic acid binding"/>
    <property type="evidence" value="ECO:0007669"/>
    <property type="project" value="InterPro"/>
</dbReference>
<gene>
    <name evidence="1" type="ORF">B5807_03903</name>
</gene>
<reference evidence="1 2" key="1">
    <citation type="journal article" date="2017" name="Genome Announc.">
        <title>Genome sequence of the saprophytic ascomycete Epicoccum nigrum ICMP 19927 strain isolated from New Zealand.</title>
        <authorList>
            <person name="Fokin M."/>
            <person name="Fleetwood D."/>
            <person name="Weir B.S."/>
            <person name="Villas-Boas S.G."/>
        </authorList>
    </citation>
    <scope>NUCLEOTIDE SEQUENCE [LARGE SCALE GENOMIC DNA]</scope>
    <source>
        <strain evidence="1 2">ICMP 19927</strain>
    </source>
</reference>
<dbReference type="SUPFAM" id="SSF54928">
    <property type="entry name" value="RNA-binding domain, RBD"/>
    <property type="match status" value="1"/>
</dbReference>
<evidence type="ECO:0000313" key="1">
    <source>
        <dbReference type="EMBL" id="OSS51497.1"/>
    </source>
</evidence>
<proteinExistence type="predicted"/>
<accession>A0A1Y2M7N1</accession>
<dbReference type="InterPro" id="IPR035979">
    <property type="entry name" value="RBD_domain_sf"/>
</dbReference>
<dbReference type="InParanoid" id="A0A1Y2M7N1"/>
<dbReference type="EMBL" id="KZ107840">
    <property type="protein sequence ID" value="OSS51497.1"/>
    <property type="molecule type" value="Genomic_DNA"/>
</dbReference>